<dbReference type="PANTHER" id="PTHR35309:SF4">
    <property type="entry name" value="TOCOPHEROL CYCLASE"/>
    <property type="match status" value="1"/>
</dbReference>
<name>A0ABT1RJV2_9FIRM</name>
<organism evidence="1 2">
    <name type="scientific">Anaerovorax odorimutans</name>
    <dbReference type="NCBI Taxonomy" id="109327"/>
    <lineage>
        <taxon>Bacteria</taxon>
        <taxon>Bacillati</taxon>
        <taxon>Bacillota</taxon>
        <taxon>Clostridia</taxon>
        <taxon>Peptostreptococcales</taxon>
        <taxon>Anaerovoracaceae</taxon>
        <taxon>Anaerovorax</taxon>
    </lineage>
</organism>
<dbReference type="PANTHER" id="PTHR35309">
    <property type="match status" value="1"/>
</dbReference>
<proteinExistence type="predicted"/>
<accession>A0ABT1RJV2</accession>
<dbReference type="EMBL" id="JANFXK010000001">
    <property type="protein sequence ID" value="MCQ4635445.1"/>
    <property type="molecule type" value="Genomic_DNA"/>
</dbReference>
<evidence type="ECO:0008006" key="3">
    <source>
        <dbReference type="Google" id="ProtNLM"/>
    </source>
</evidence>
<dbReference type="RefSeq" id="WP_256130630.1">
    <property type="nucleotide sequence ID" value="NZ_JANFXK010000001.1"/>
</dbReference>
<comment type="caution">
    <text evidence="1">The sequence shown here is derived from an EMBL/GenBank/DDBJ whole genome shotgun (WGS) entry which is preliminary data.</text>
</comment>
<dbReference type="InterPro" id="IPR025893">
    <property type="entry name" value="Tocopherol_cyclase"/>
</dbReference>
<sequence>MSHFHGNGKHSAYFEGWYFKQTGEDGTAAFIPAFHINADGRKWASLQVITQQTVFDVEYSAQEFHAAQSRFLVELGMCRFSRAGCRLEIKSGEHKVTGILNFEEIKKPKYDIMGPFALVPFMECRHKVISLHHRVEGQLLIDGKKYRFQQGLGYIEGDRGKSFPRGYCWTQCYFTGGSIMLSVAEIPFAGRRFIGCVGFIYLNGKEHRLATYLGVKLHKVTKEEIRLSQGNIQMTVRLIEEDSKPLKAPRQGSMDRIIHESLTCTVFYEVRKNGKTLLELYSQNAGFEWDM</sequence>
<gene>
    <name evidence="1" type="ORF">NE619_01770</name>
</gene>
<evidence type="ECO:0000313" key="1">
    <source>
        <dbReference type="EMBL" id="MCQ4635445.1"/>
    </source>
</evidence>
<protein>
    <recommendedName>
        <fullName evidence="3">Tocopherol cyclase</fullName>
    </recommendedName>
</protein>
<dbReference type="Proteomes" id="UP001524502">
    <property type="component" value="Unassembled WGS sequence"/>
</dbReference>
<keyword evidence="2" id="KW-1185">Reference proteome</keyword>
<reference evidence="1 2" key="1">
    <citation type="submission" date="2022-06" db="EMBL/GenBank/DDBJ databases">
        <title>Isolation of gut microbiota from human fecal samples.</title>
        <authorList>
            <person name="Pamer E.G."/>
            <person name="Barat B."/>
            <person name="Waligurski E."/>
            <person name="Medina S."/>
            <person name="Paddock L."/>
            <person name="Mostad J."/>
        </authorList>
    </citation>
    <scope>NUCLEOTIDE SEQUENCE [LARGE SCALE GENOMIC DNA]</scope>
    <source>
        <strain evidence="1 2">SL.3.17</strain>
    </source>
</reference>
<dbReference type="SUPFAM" id="SSF159245">
    <property type="entry name" value="AttH-like"/>
    <property type="match status" value="1"/>
</dbReference>
<evidence type="ECO:0000313" key="2">
    <source>
        <dbReference type="Proteomes" id="UP001524502"/>
    </source>
</evidence>
<dbReference type="Pfam" id="PF14249">
    <property type="entry name" value="Tocopherol_cycl"/>
    <property type="match status" value="1"/>
</dbReference>